<dbReference type="Pfam" id="PF08634">
    <property type="entry name" value="Pet127"/>
    <property type="match status" value="1"/>
</dbReference>
<dbReference type="AlphaFoldDB" id="A0A4P9YI17"/>
<feature type="non-terminal residue" evidence="1">
    <location>
        <position position="147"/>
    </location>
</feature>
<dbReference type="InterPro" id="IPR013943">
    <property type="entry name" value="Pet127"/>
</dbReference>
<dbReference type="GO" id="GO:0005740">
    <property type="term" value="C:mitochondrial envelope"/>
    <property type="evidence" value="ECO:0007669"/>
    <property type="project" value="TreeGrafter"/>
</dbReference>
<dbReference type="PANTHER" id="PTHR31014:SF0">
    <property type="entry name" value="MITOCHONDRIAL TRANSLATION SYSTEM COMPONENT PET127-RELATED"/>
    <property type="match status" value="1"/>
</dbReference>
<evidence type="ECO:0000313" key="2">
    <source>
        <dbReference type="Proteomes" id="UP000281549"/>
    </source>
</evidence>
<dbReference type="GO" id="GO:0000964">
    <property type="term" value="P:mitochondrial RNA 5'-end processing"/>
    <property type="evidence" value="ECO:0007669"/>
    <property type="project" value="TreeGrafter"/>
</dbReference>
<organism evidence="1 2">
    <name type="scientific">Rozella allomycis (strain CSF55)</name>
    <dbReference type="NCBI Taxonomy" id="988480"/>
    <lineage>
        <taxon>Eukaryota</taxon>
        <taxon>Fungi</taxon>
        <taxon>Fungi incertae sedis</taxon>
        <taxon>Cryptomycota</taxon>
        <taxon>Cryptomycota incertae sedis</taxon>
        <taxon>Rozella</taxon>
    </lineage>
</organism>
<feature type="non-terminal residue" evidence="1">
    <location>
        <position position="1"/>
    </location>
</feature>
<sequence length="147" mass="17801">NILTDMGHVFEKLVVTTEEEFSKILNFKEEPKSNHNYVYNQVGLRFINCQAGSFLIRSQIDCQHEKLQYHRFDIKSRATFPIRFDKENYSKYFGYELRKDKGLYNSFEKEYYDMHRSAMLKYYFQVRLGHMDGIFVIYHSVRNIFGF</sequence>
<proteinExistence type="predicted"/>
<dbReference type="EMBL" id="ML005310">
    <property type="protein sequence ID" value="RKP19034.1"/>
    <property type="molecule type" value="Genomic_DNA"/>
</dbReference>
<accession>A0A4P9YI17</accession>
<protein>
    <submittedName>
        <fullName evidence="1">Mitochondrial protein Pet127</fullName>
    </submittedName>
</protein>
<evidence type="ECO:0000313" key="1">
    <source>
        <dbReference type="EMBL" id="RKP19034.1"/>
    </source>
</evidence>
<dbReference type="Proteomes" id="UP000281549">
    <property type="component" value="Unassembled WGS sequence"/>
</dbReference>
<name>A0A4P9YI17_ROZAC</name>
<reference evidence="2" key="1">
    <citation type="journal article" date="2018" name="Nat. Microbiol.">
        <title>Leveraging single-cell genomics to expand the fungal tree of life.</title>
        <authorList>
            <person name="Ahrendt S.R."/>
            <person name="Quandt C.A."/>
            <person name="Ciobanu D."/>
            <person name="Clum A."/>
            <person name="Salamov A."/>
            <person name="Andreopoulos B."/>
            <person name="Cheng J.F."/>
            <person name="Woyke T."/>
            <person name="Pelin A."/>
            <person name="Henrissat B."/>
            <person name="Reynolds N.K."/>
            <person name="Benny G.L."/>
            <person name="Smith M.E."/>
            <person name="James T.Y."/>
            <person name="Grigoriev I.V."/>
        </authorList>
    </citation>
    <scope>NUCLEOTIDE SEQUENCE [LARGE SCALE GENOMIC DNA]</scope>
    <source>
        <strain evidence="2">CSF55</strain>
    </source>
</reference>
<gene>
    <name evidence="1" type="ORF">ROZALSC1DRAFT_1973</name>
</gene>
<dbReference type="PANTHER" id="PTHR31014">
    <property type="entry name" value="MITOCHONDRIAL TRANSLATION SYSTEM COMPONENT PET127-RELATED"/>
    <property type="match status" value="1"/>
</dbReference>